<dbReference type="InterPro" id="IPR029058">
    <property type="entry name" value="AB_hydrolase_fold"/>
</dbReference>
<dbReference type="GO" id="GO:0016787">
    <property type="term" value="F:hydrolase activity"/>
    <property type="evidence" value="ECO:0007669"/>
    <property type="project" value="UniProtKB-KW"/>
</dbReference>
<gene>
    <name evidence="2" type="ORF">C8J25_107174</name>
</gene>
<proteinExistence type="predicted"/>
<sequence>MRKLIAFACEGESLAATLDEADGSIGLLIVSGGNEIRSGAHRGMAMLAHRLAAAGIPVFRYDRRGVGDSTGDNKGFLSAEPDLIAAVAAFRRAAPGVSRLVGFGNCDAASTLALFGRSAGIDRIIVANPWVVQPVDDLPPAAAIRARYHSALRDPATWRRALTGRVSIAKLLRGLKRVVTAKTEERASLATNVLTALDGWHNDAAIVLATGDATAMAFAARYRGGAKVKRFDTASHSFAGAENAAALHAAIVDGMAQE</sequence>
<name>A0A2T5U1V2_9SPHN</name>
<comment type="caution">
    <text evidence="2">The sequence shown here is derived from an EMBL/GenBank/DDBJ whole genome shotgun (WGS) entry which is preliminary data.</text>
</comment>
<dbReference type="InterPro" id="IPR017531">
    <property type="entry name" value="Hydrolase-1_PEP"/>
</dbReference>
<protein>
    <submittedName>
        <fullName evidence="2">Exosortase A-associated hydrolase 1</fullName>
    </submittedName>
</protein>
<dbReference type="GeneID" id="91006807"/>
<evidence type="ECO:0000313" key="3">
    <source>
        <dbReference type="Proteomes" id="UP000244013"/>
    </source>
</evidence>
<feature type="domain" description="AB hydrolase-1" evidence="1">
    <location>
        <begin position="47"/>
        <end position="246"/>
    </location>
</feature>
<keyword evidence="2" id="KW-0378">Hydrolase</keyword>
<dbReference type="NCBIfam" id="TIGR03100">
    <property type="entry name" value="hydr1_PEP"/>
    <property type="match status" value="1"/>
</dbReference>
<dbReference type="AlphaFoldDB" id="A0A2T5U1V2"/>
<dbReference type="Pfam" id="PF12697">
    <property type="entry name" value="Abhydrolase_6"/>
    <property type="match status" value="1"/>
</dbReference>
<dbReference type="Proteomes" id="UP000244013">
    <property type="component" value="Unassembled WGS sequence"/>
</dbReference>
<accession>A0A2T5U1V2</accession>
<dbReference type="SUPFAM" id="SSF53474">
    <property type="entry name" value="alpha/beta-Hydrolases"/>
    <property type="match status" value="1"/>
</dbReference>
<dbReference type="EMBL" id="QAYE01000007">
    <property type="protein sequence ID" value="PTW45494.1"/>
    <property type="molecule type" value="Genomic_DNA"/>
</dbReference>
<dbReference type="InterPro" id="IPR000073">
    <property type="entry name" value="AB_hydrolase_1"/>
</dbReference>
<dbReference type="Gene3D" id="3.40.50.1820">
    <property type="entry name" value="alpha/beta hydrolase"/>
    <property type="match status" value="1"/>
</dbReference>
<reference evidence="2 3" key="1">
    <citation type="submission" date="2018-04" db="EMBL/GenBank/DDBJ databases">
        <title>Genomic Encyclopedia of Type Strains, Phase III (KMG-III): the genomes of soil and plant-associated and newly described type strains.</title>
        <authorList>
            <person name="Whitman W."/>
        </authorList>
    </citation>
    <scope>NUCLEOTIDE SEQUENCE [LARGE SCALE GENOMIC DNA]</scope>
    <source>
        <strain evidence="2 3">MA-olki</strain>
    </source>
</reference>
<dbReference type="RefSeq" id="WP_107954933.1">
    <property type="nucleotide sequence ID" value="NZ_QAYE01000007.1"/>
</dbReference>
<evidence type="ECO:0000313" key="2">
    <source>
        <dbReference type="EMBL" id="PTW45494.1"/>
    </source>
</evidence>
<dbReference type="OrthoDB" id="249225at2"/>
<organism evidence="2 3">
    <name type="scientific">Sphingomonas faeni</name>
    <dbReference type="NCBI Taxonomy" id="185950"/>
    <lineage>
        <taxon>Bacteria</taxon>
        <taxon>Pseudomonadati</taxon>
        <taxon>Pseudomonadota</taxon>
        <taxon>Alphaproteobacteria</taxon>
        <taxon>Sphingomonadales</taxon>
        <taxon>Sphingomonadaceae</taxon>
        <taxon>Sphingomonas</taxon>
    </lineage>
</organism>
<evidence type="ECO:0000259" key="1">
    <source>
        <dbReference type="Pfam" id="PF12697"/>
    </source>
</evidence>